<protein>
    <submittedName>
        <fullName evidence="1">Uncharacterized protein</fullName>
    </submittedName>
</protein>
<evidence type="ECO:0000313" key="2">
    <source>
        <dbReference type="Proteomes" id="UP000767238"/>
    </source>
</evidence>
<dbReference type="EMBL" id="JAHFYH010000008">
    <property type="protein sequence ID" value="KAH0228738.1"/>
    <property type="molecule type" value="Genomic_DNA"/>
</dbReference>
<proteinExistence type="predicted"/>
<accession>A0A9P8KBC4</accession>
<name>A0A9P8KBC4_AURME</name>
<organism evidence="1 2">
    <name type="scientific">Aureobasidium melanogenum</name>
    <name type="common">Aureobasidium pullulans var. melanogenum</name>
    <dbReference type="NCBI Taxonomy" id="46634"/>
    <lineage>
        <taxon>Eukaryota</taxon>
        <taxon>Fungi</taxon>
        <taxon>Dikarya</taxon>
        <taxon>Ascomycota</taxon>
        <taxon>Pezizomycotina</taxon>
        <taxon>Dothideomycetes</taxon>
        <taxon>Dothideomycetidae</taxon>
        <taxon>Dothideales</taxon>
        <taxon>Saccotheciaceae</taxon>
        <taxon>Aureobasidium</taxon>
    </lineage>
</organism>
<gene>
    <name evidence="1" type="ORF">KCV03_g1903</name>
</gene>
<evidence type="ECO:0000313" key="1">
    <source>
        <dbReference type="EMBL" id="KAH0228738.1"/>
    </source>
</evidence>
<feature type="non-terminal residue" evidence="1">
    <location>
        <position position="290"/>
    </location>
</feature>
<dbReference type="OrthoDB" id="5410365at2759"/>
<dbReference type="AlphaFoldDB" id="A0A9P8KBC4"/>
<reference evidence="1" key="1">
    <citation type="journal article" date="2021" name="J Fungi (Basel)">
        <title>Virulence traits and population genomics of the black yeast Aureobasidium melanogenum.</title>
        <authorList>
            <person name="Cernosa A."/>
            <person name="Sun X."/>
            <person name="Gostincar C."/>
            <person name="Fang C."/>
            <person name="Gunde-Cimerman N."/>
            <person name="Song Z."/>
        </authorList>
    </citation>
    <scope>NUCLEOTIDE SEQUENCE</scope>
    <source>
        <strain evidence="1">EXF-8016</strain>
    </source>
</reference>
<comment type="caution">
    <text evidence="1">The sequence shown here is derived from an EMBL/GenBank/DDBJ whole genome shotgun (WGS) entry which is preliminary data.</text>
</comment>
<dbReference type="Proteomes" id="UP000767238">
    <property type="component" value="Unassembled WGS sequence"/>
</dbReference>
<reference evidence="1" key="2">
    <citation type="submission" date="2021-08" db="EMBL/GenBank/DDBJ databases">
        <authorList>
            <person name="Gostincar C."/>
            <person name="Sun X."/>
            <person name="Song Z."/>
            <person name="Gunde-Cimerman N."/>
        </authorList>
    </citation>
    <scope>NUCLEOTIDE SEQUENCE</scope>
    <source>
        <strain evidence="1">EXF-8016</strain>
    </source>
</reference>
<sequence length="290" mass="32404">MTSNLVLFTAPLKSDVVSPGFLVYDKANPQDHFNPSSNPLLKNESPRTSSSELQDIKDIQSLCRAHRLEVSLTDFLSTHLGLGSKRVHSVEATKGETILLVQADEWLRTICSVDDTRRWLEDRMQDGRKTYMVVGKVVLTDTKIGLSKQRDHSVGGGLQAPLLSITGVPLPTPLDPGFEASTSRESVHESSATLPGEIIFAILYRRIELAKRRRRAVPTNPQYNLRIKATWTSLWETRGAEDDDSDVQSLSGFSDDFDAEEEIEDNEEIVEAFLADEDDIAYSRLVQDTE</sequence>